<dbReference type="PANTHER" id="PTHR10629:SF50">
    <property type="entry name" value="DNA (CYTOSINE-5)-METHYLTRANSFERASE CMT3"/>
    <property type="match status" value="1"/>
</dbReference>
<feature type="region of interest" description="Disordered" evidence="6">
    <location>
        <begin position="845"/>
        <end position="866"/>
    </location>
</feature>
<feature type="active site" description="Proton donor/acceptor" evidence="4">
    <location>
        <position position="141"/>
    </location>
</feature>
<proteinExistence type="inferred from homology"/>
<organism evidence="7 8">
    <name type="scientific">Gossypium arboreum</name>
    <name type="common">Tree cotton</name>
    <name type="synonym">Gossypium nanking</name>
    <dbReference type="NCBI Taxonomy" id="29729"/>
    <lineage>
        <taxon>Eukaryota</taxon>
        <taxon>Viridiplantae</taxon>
        <taxon>Streptophyta</taxon>
        <taxon>Embryophyta</taxon>
        <taxon>Tracheophyta</taxon>
        <taxon>Spermatophyta</taxon>
        <taxon>Magnoliopsida</taxon>
        <taxon>eudicotyledons</taxon>
        <taxon>Gunneridae</taxon>
        <taxon>Pentapetalae</taxon>
        <taxon>rosids</taxon>
        <taxon>malvids</taxon>
        <taxon>Malvales</taxon>
        <taxon>Malvaceae</taxon>
        <taxon>Malvoideae</taxon>
        <taxon>Gossypium</taxon>
    </lineage>
</organism>
<evidence type="ECO:0000256" key="6">
    <source>
        <dbReference type="SAM" id="MobiDB-lite"/>
    </source>
</evidence>
<feature type="compositionally biased region" description="Polar residues" evidence="6">
    <location>
        <begin position="310"/>
        <end position="332"/>
    </location>
</feature>
<comment type="similarity">
    <text evidence="4">Belongs to the 2H phosphoesterase superfamily. USB1 family.</text>
</comment>
<comment type="similarity">
    <text evidence="5">Belongs to the class I-like SAM-binding methyltransferase superfamily. C5-methyltransferase family.</text>
</comment>
<feature type="active site" evidence="5">
    <location>
        <position position="486"/>
    </location>
</feature>
<dbReference type="EC" id="3.1.4.-" evidence="4"/>
<keyword evidence="2 5" id="KW-0808">Transferase</keyword>
<evidence type="ECO:0000313" key="8">
    <source>
        <dbReference type="Proteomes" id="UP001358586"/>
    </source>
</evidence>
<dbReference type="Gene3D" id="3.40.50.150">
    <property type="entry name" value="Vaccinia Virus protein VP39"/>
    <property type="match status" value="1"/>
</dbReference>
<dbReference type="InterPro" id="IPR027521">
    <property type="entry name" value="Usb1"/>
</dbReference>
<feature type="compositionally biased region" description="Polar residues" evidence="6">
    <location>
        <begin position="27"/>
        <end position="37"/>
    </location>
</feature>
<dbReference type="PROSITE" id="PS51679">
    <property type="entry name" value="SAM_MT_C5"/>
    <property type="match status" value="1"/>
</dbReference>
<evidence type="ECO:0000256" key="2">
    <source>
        <dbReference type="ARBA" id="ARBA00022679"/>
    </source>
</evidence>
<dbReference type="Pfam" id="PF00145">
    <property type="entry name" value="DNA_methylase"/>
    <property type="match status" value="1"/>
</dbReference>
<sequence length="866" mass="97533">MEALRATYGDDDSSDSDSDHSPPLSFPANSNPQTEETLSSPLPPPPVSLLHPPNSLGSLDYLQTGQPSRVRSFPHVEGNYALHVYIPVFIPSISKKEMGQFLKRVSSVVPNLHVVDIDIPLNTLCKEEHKLEQVALGREFHISLGRTVPIRVHQIDSIVAMLRQKLQFQKRYWIDFNKWEVFVNDDRTRTFLSLEVVTGGLPEITKQIQAVNEVYKLHNLPEFYKDPRPHISLAWALGDVSGSLKKVVEQETKSSAFRGSLQSRICTSKVDLEAKNKEIPSCDYYCDMLYKLEYSSFTNLPPEGKANASKEASSTISDDSPDTVNGANSGSEDASLPDLYSGCGAMSTGLCLGANMAGLRLVTKWAVDINMLVKVSNGIIRKQRGRGEEDENEDGDGEVFEVEKFLAICYGDPKEKGECGLYLNVFELYNLDVYWPNYGPEEDTWEPLDGLGMLEGFCYKWLQSKNSALTWKDKIDVDAICGGPPCQGISDFNRFRNKDNPLQDEKNKQLQVFMEIVEYLKPKFVLMENVVDIVKFAEGYLGRYALSKLIHLNYQVRMGMMAAGAYGLPQLRMRAFFWGARPNQKLPQYPLPTHDLVLRDVIPVEFEMSTLGWEEGKKIELEKKLVLEDAISDLPSVGNYEDKDVMDYDNDPKTEFQRFIRLIREGIDAWFFFIKCKTTNICSTIIVHFNSTPMITNVFAGFPKGRDFPGVIVNSGNKVEWDPNVERVYLESGKPLVPDYAMSFVGGSSSKPFARLWWDETVPPVVTRAEPHNQAILHPVQDRVLSIRENARLQRFPDYYKLFGPVKERYIQVGNAVAVPVSRALGYALGLAYQGVVSNDEPLTKLPPRFPNISEKASSDSSQDNS</sequence>
<dbReference type="HAMAP" id="MF_03040">
    <property type="entry name" value="USB1"/>
    <property type="match status" value="1"/>
</dbReference>
<dbReference type="SUPFAM" id="SSF53335">
    <property type="entry name" value="S-adenosyl-L-methionine-dependent methyltransferases"/>
    <property type="match status" value="1"/>
</dbReference>
<dbReference type="EMBL" id="JARKNE010000013">
    <property type="protein sequence ID" value="KAK5770723.1"/>
    <property type="molecule type" value="Genomic_DNA"/>
</dbReference>
<evidence type="ECO:0000256" key="4">
    <source>
        <dbReference type="HAMAP-Rule" id="MF_03040"/>
    </source>
</evidence>
<feature type="region of interest" description="Disordered" evidence="6">
    <location>
        <begin position="1"/>
        <end position="55"/>
    </location>
</feature>
<dbReference type="Pfam" id="PF09749">
    <property type="entry name" value="HVSL"/>
    <property type="match status" value="1"/>
</dbReference>
<dbReference type="InterPro" id="IPR029063">
    <property type="entry name" value="SAM-dependent_MTases_sf"/>
</dbReference>
<keyword evidence="3 5" id="KW-0949">S-adenosyl-L-methionine</keyword>
<name>A0ABR0MC71_GOSAR</name>
<keyword evidence="4" id="KW-0378">Hydrolase</keyword>
<protein>
    <recommendedName>
        <fullName evidence="4">U6 snRNA phosphodiesterase</fullName>
        <ecNumber evidence="4">3.1.4.-</ecNumber>
    </recommendedName>
</protein>
<evidence type="ECO:0000313" key="7">
    <source>
        <dbReference type="EMBL" id="KAK5770723.1"/>
    </source>
</evidence>
<accession>A0ABR0MC71</accession>
<feature type="active site" description="Proton donor/acceptor" evidence="4">
    <location>
        <position position="230"/>
    </location>
</feature>
<comment type="function">
    <text evidence="4">Phosphodiesterase responsible for the U6 snRNA 3' end processing. Acts as an exoribonuclease (RNase) responsible for trimming the poly(U) tract of the last nucleotides in the pre-U6 snRNA molecule, leading to the formation of mature U6 snRNA.</text>
</comment>
<reference evidence="7 8" key="1">
    <citation type="submission" date="2023-03" db="EMBL/GenBank/DDBJ databases">
        <title>WGS of Gossypium arboreum.</title>
        <authorList>
            <person name="Yu D."/>
        </authorList>
    </citation>
    <scope>NUCLEOTIDE SEQUENCE [LARGE SCALE GENOMIC DNA]</scope>
    <source>
        <tissue evidence="7">Leaf</tissue>
    </source>
</reference>
<keyword evidence="8" id="KW-1185">Reference proteome</keyword>
<dbReference type="PANTHER" id="PTHR10629">
    <property type="entry name" value="CYTOSINE-SPECIFIC METHYLTRANSFERASE"/>
    <property type="match status" value="1"/>
</dbReference>
<dbReference type="Proteomes" id="UP001358586">
    <property type="component" value="Chromosome 13"/>
</dbReference>
<dbReference type="Gene3D" id="3.90.1140.10">
    <property type="entry name" value="Cyclic phosphodiesterase"/>
    <property type="match status" value="1"/>
</dbReference>
<dbReference type="PROSITE" id="PS00094">
    <property type="entry name" value="C5_MTASE_1"/>
    <property type="match status" value="1"/>
</dbReference>
<dbReference type="InterPro" id="IPR050390">
    <property type="entry name" value="C5-Methyltransferase"/>
</dbReference>
<dbReference type="InterPro" id="IPR018117">
    <property type="entry name" value="C5_DNA_meth_AS"/>
</dbReference>
<dbReference type="Gene3D" id="3.90.120.10">
    <property type="entry name" value="DNA Methylase, subunit A, domain 2"/>
    <property type="match status" value="1"/>
</dbReference>
<evidence type="ECO:0000256" key="5">
    <source>
        <dbReference type="PROSITE-ProRule" id="PRU01016"/>
    </source>
</evidence>
<comment type="subcellular location">
    <subcellularLocation>
        <location evidence="4">Nucleus</location>
    </subcellularLocation>
</comment>
<keyword evidence="4" id="KW-0539">Nucleus</keyword>
<comment type="caution">
    <text evidence="7">The sequence shown here is derived from an EMBL/GenBank/DDBJ whole genome shotgun (WGS) entry which is preliminary data.</text>
</comment>
<keyword evidence="1 5" id="KW-0489">Methyltransferase</keyword>
<evidence type="ECO:0000256" key="3">
    <source>
        <dbReference type="ARBA" id="ARBA00022691"/>
    </source>
</evidence>
<dbReference type="InterPro" id="IPR001525">
    <property type="entry name" value="C5_MeTfrase"/>
</dbReference>
<keyword evidence="4" id="KW-0540">Nuclease</keyword>
<dbReference type="PRINTS" id="PR00105">
    <property type="entry name" value="C5METTRFRASE"/>
</dbReference>
<feature type="region of interest" description="Disordered" evidence="6">
    <location>
        <begin position="303"/>
        <end position="333"/>
    </location>
</feature>
<gene>
    <name evidence="7" type="ORF">PVK06_046876</name>
</gene>
<evidence type="ECO:0000256" key="1">
    <source>
        <dbReference type="ARBA" id="ARBA00022603"/>
    </source>
</evidence>
<feature type="compositionally biased region" description="Polar residues" evidence="6">
    <location>
        <begin position="855"/>
        <end position="866"/>
    </location>
</feature>